<name>A0A4D6LKL6_VIGUN</name>
<sequence>MFNIALVNKPLEVLIRRTIGTILSKWLPPTKEGGRRVRKALPTPKASSSG</sequence>
<protein>
    <submittedName>
        <fullName evidence="2">Uncharacterized protein</fullName>
    </submittedName>
</protein>
<reference evidence="2 3" key="1">
    <citation type="submission" date="2019-04" db="EMBL/GenBank/DDBJ databases">
        <title>An improved genome assembly and genetic linkage map for asparagus bean, Vigna unguiculata ssp. sesquipedialis.</title>
        <authorList>
            <person name="Xia Q."/>
            <person name="Zhang R."/>
            <person name="Dong Y."/>
        </authorList>
    </citation>
    <scope>NUCLEOTIDE SEQUENCE [LARGE SCALE GENOMIC DNA]</scope>
    <source>
        <tissue evidence="2">Leaf</tissue>
    </source>
</reference>
<gene>
    <name evidence="2" type="ORF">DEO72_LG3g3618</name>
</gene>
<organism evidence="2 3">
    <name type="scientific">Vigna unguiculata</name>
    <name type="common">Cowpea</name>
    <dbReference type="NCBI Taxonomy" id="3917"/>
    <lineage>
        <taxon>Eukaryota</taxon>
        <taxon>Viridiplantae</taxon>
        <taxon>Streptophyta</taxon>
        <taxon>Embryophyta</taxon>
        <taxon>Tracheophyta</taxon>
        <taxon>Spermatophyta</taxon>
        <taxon>Magnoliopsida</taxon>
        <taxon>eudicotyledons</taxon>
        <taxon>Gunneridae</taxon>
        <taxon>Pentapetalae</taxon>
        <taxon>rosids</taxon>
        <taxon>fabids</taxon>
        <taxon>Fabales</taxon>
        <taxon>Fabaceae</taxon>
        <taxon>Papilionoideae</taxon>
        <taxon>50 kb inversion clade</taxon>
        <taxon>NPAAA clade</taxon>
        <taxon>indigoferoid/millettioid clade</taxon>
        <taxon>Phaseoleae</taxon>
        <taxon>Vigna</taxon>
    </lineage>
</organism>
<dbReference type="Proteomes" id="UP000501690">
    <property type="component" value="Linkage Group LG3"/>
</dbReference>
<feature type="region of interest" description="Disordered" evidence="1">
    <location>
        <begin position="29"/>
        <end position="50"/>
    </location>
</feature>
<evidence type="ECO:0000313" key="3">
    <source>
        <dbReference type="Proteomes" id="UP000501690"/>
    </source>
</evidence>
<evidence type="ECO:0000256" key="1">
    <source>
        <dbReference type="SAM" id="MobiDB-lite"/>
    </source>
</evidence>
<dbReference type="EMBL" id="CP039347">
    <property type="protein sequence ID" value="QCD89063.1"/>
    <property type="molecule type" value="Genomic_DNA"/>
</dbReference>
<dbReference type="AlphaFoldDB" id="A0A4D6LKL6"/>
<proteinExistence type="predicted"/>
<keyword evidence="3" id="KW-1185">Reference proteome</keyword>
<evidence type="ECO:0000313" key="2">
    <source>
        <dbReference type="EMBL" id="QCD89063.1"/>
    </source>
</evidence>
<accession>A0A4D6LKL6</accession>